<proteinExistence type="predicted"/>
<evidence type="ECO:0000256" key="1">
    <source>
        <dbReference type="ARBA" id="ARBA00022679"/>
    </source>
</evidence>
<dbReference type="PROSITE" id="PS51186">
    <property type="entry name" value="GNAT"/>
    <property type="match status" value="1"/>
</dbReference>
<dbReference type="Gene3D" id="3.40.630.30">
    <property type="match status" value="1"/>
</dbReference>
<keyword evidence="5" id="KW-1185">Reference proteome</keyword>
<reference evidence="4 5" key="1">
    <citation type="submission" date="2015-10" db="EMBL/GenBank/DDBJ databases">
        <title>Genomic differences between typical nodule nitrogen-fixing rhizobial strains and those coming from bean seeds.</title>
        <authorList>
            <person name="Peralta H."/>
            <person name="Aguilar-Vera A."/>
            <person name="Diaz R."/>
            <person name="Mora Y."/>
            <person name="Martinez-Batallar G."/>
            <person name="Salazar E."/>
            <person name="Vargas-Lagunas C."/>
            <person name="Encarnacion S."/>
            <person name="Girard L."/>
            <person name="Mora J."/>
        </authorList>
    </citation>
    <scope>NUCLEOTIDE SEQUENCE [LARGE SCALE GENOMIC DNA]</scope>
    <source>
        <strain evidence="4 5">CFNEI 73</strain>
    </source>
</reference>
<protein>
    <recommendedName>
        <fullName evidence="3">N-acetyltransferase domain-containing protein</fullName>
    </recommendedName>
</protein>
<sequence length="153" mass="17079">MADMKACADIFNRWVDATVWMPRIHAPEDVERHYRETLFANGTVIIAESQGEIAGFLALAEERFVSALYLDPSHRGAGIGAALLSEAKRRAKGELKLWTFAENARAQRFYQRQGFVPIRRTSGDNEEGLPDILYLWRPLASKEAILGTGGSDV</sequence>
<evidence type="ECO:0000313" key="4">
    <source>
        <dbReference type="EMBL" id="APG92096.1"/>
    </source>
</evidence>
<dbReference type="Proteomes" id="UP000182306">
    <property type="component" value="Chromosome"/>
</dbReference>
<keyword evidence="2" id="KW-0012">Acyltransferase</keyword>
<feature type="domain" description="N-acetyltransferase" evidence="3">
    <location>
        <begin position="1"/>
        <end position="136"/>
    </location>
</feature>
<dbReference type="KEGG" id="same:SAMCFNEI73_Ch2823"/>
<dbReference type="AlphaFoldDB" id="A0A1L3LPX2"/>
<organism evidence="4 5">
    <name type="scientific">Sinorhizobium americanum</name>
    <dbReference type="NCBI Taxonomy" id="194963"/>
    <lineage>
        <taxon>Bacteria</taxon>
        <taxon>Pseudomonadati</taxon>
        <taxon>Pseudomonadota</taxon>
        <taxon>Alphaproteobacteria</taxon>
        <taxon>Hyphomicrobiales</taxon>
        <taxon>Rhizobiaceae</taxon>
        <taxon>Sinorhizobium/Ensifer group</taxon>
        <taxon>Sinorhizobium</taxon>
    </lineage>
</organism>
<dbReference type="CDD" id="cd04301">
    <property type="entry name" value="NAT_SF"/>
    <property type="match status" value="1"/>
</dbReference>
<dbReference type="InterPro" id="IPR000182">
    <property type="entry name" value="GNAT_dom"/>
</dbReference>
<name>A0A1L3LPX2_9HYPH</name>
<accession>A0A1L3LPX2</accession>
<dbReference type="InterPro" id="IPR016181">
    <property type="entry name" value="Acyl_CoA_acyltransferase"/>
</dbReference>
<dbReference type="SUPFAM" id="SSF55729">
    <property type="entry name" value="Acyl-CoA N-acyltransferases (Nat)"/>
    <property type="match status" value="1"/>
</dbReference>
<dbReference type="PANTHER" id="PTHR43877">
    <property type="entry name" value="AMINOALKYLPHOSPHONATE N-ACETYLTRANSFERASE-RELATED-RELATED"/>
    <property type="match status" value="1"/>
</dbReference>
<dbReference type="EMBL" id="CP013107">
    <property type="protein sequence ID" value="APG92096.1"/>
    <property type="molecule type" value="Genomic_DNA"/>
</dbReference>
<evidence type="ECO:0000259" key="3">
    <source>
        <dbReference type="PROSITE" id="PS51186"/>
    </source>
</evidence>
<dbReference type="Pfam" id="PF00583">
    <property type="entry name" value="Acetyltransf_1"/>
    <property type="match status" value="1"/>
</dbReference>
<evidence type="ECO:0000313" key="5">
    <source>
        <dbReference type="Proteomes" id="UP000182306"/>
    </source>
</evidence>
<dbReference type="PANTHER" id="PTHR43877:SF2">
    <property type="entry name" value="AMINOALKYLPHOSPHONATE N-ACETYLTRANSFERASE-RELATED"/>
    <property type="match status" value="1"/>
</dbReference>
<dbReference type="GO" id="GO:0016747">
    <property type="term" value="F:acyltransferase activity, transferring groups other than amino-acyl groups"/>
    <property type="evidence" value="ECO:0007669"/>
    <property type="project" value="InterPro"/>
</dbReference>
<dbReference type="STRING" id="194963.SAMCFNEI73_Ch2823"/>
<keyword evidence="1" id="KW-0808">Transferase</keyword>
<gene>
    <name evidence="4" type="ORF">SAMCFNEI73_Ch2823</name>
</gene>
<evidence type="ECO:0000256" key="2">
    <source>
        <dbReference type="ARBA" id="ARBA00023315"/>
    </source>
</evidence>
<dbReference type="InterPro" id="IPR050832">
    <property type="entry name" value="Bact_Acetyltransf"/>
</dbReference>